<evidence type="ECO:0000256" key="8">
    <source>
        <dbReference type="ARBA" id="ARBA00049527"/>
    </source>
</evidence>
<dbReference type="Proteomes" id="UP000267027">
    <property type="component" value="Unassembled WGS sequence"/>
</dbReference>
<dbReference type="GO" id="GO:0019915">
    <property type="term" value="P:lipid storage"/>
    <property type="evidence" value="ECO:0007669"/>
    <property type="project" value="InterPro"/>
</dbReference>
<name>A0A0R3PPR6_ANGCS</name>
<evidence type="ECO:0000313" key="9">
    <source>
        <dbReference type="EMBL" id="VDM58806.1"/>
    </source>
</evidence>
<comment type="similarity">
    <text evidence="2">Belongs to the AB hydrolase superfamily. LDAH family.</text>
</comment>
<evidence type="ECO:0000313" key="11">
    <source>
        <dbReference type="WBParaSite" id="ACOC_0000722001-mRNA-1"/>
    </source>
</evidence>
<dbReference type="OMA" id="WVPVSYY"/>
<reference evidence="9 10" key="2">
    <citation type="submission" date="2018-11" db="EMBL/GenBank/DDBJ databases">
        <authorList>
            <consortium name="Pathogen Informatics"/>
        </authorList>
    </citation>
    <scope>NUCLEOTIDE SEQUENCE [LARGE SCALE GENOMIC DNA]</scope>
    <source>
        <strain evidence="9 10">Costa Rica</strain>
    </source>
</reference>
<dbReference type="PANTHER" id="PTHR13390:SF0">
    <property type="entry name" value="LIPID DROPLET-ASSOCIATED HYDROLASE"/>
    <property type="match status" value="1"/>
</dbReference>
<dbReference type="FunFam" id="3.40.50.1820:FF:000448">
    <property type="entry name" value="Protein CBG16920"/>
    <property type="match status" value="1"/>
</dbReference>
<reference evidence="11" key="1">
    <citation type="submission" date="2017-02" db="UniProtKB">
        <authorList>
            <consortium name="WormBaseParasite"/>
        </authorList>
    </citation>
    <scope>IDENTIFICATION</scope>
</reference>
<evidence type="ECO:0000313" key="10">
    <source>
        <dbReference type="Proteomes" id="UP000267027"/>
    </source>
</evidence>
<dbReference type="GO" id="GO:0005811">
    <property type="term" value="C:lipid droplet"/>
    <property type="evidence" value="ECO:0007669"/>
    <property type="project" value="UniProtKB-SubCell"/>
</dbReference>
<dbReference type="AlphaFoldDB" id="A0A0R3PPR6"/>
<dbReference type="EC" id="3.1.1.13" evidence="7"/>
<dbReference type="PANTHER" id="PTHR13390">
    <property type="entry name" value="LIPASE"/>
    <property type="match status" value="1"/>
</dbReference>
<dbReference type="Pfam" id="PF10230">
    <property type="entry name" value="LIDHydrolase"/>
    <property type="match status" value="1"/>
</dbReference>
<keyword evidence="4" id="KW-0551">Lipid droplet</keyword>
<protein>
    <recommendedName>
        <fullName evidence="3">Lipid droplet-associated hydrolase</fullName>
        <ecNumber evidence="7">3.1.1.13</ecNumber>
    </recommendedName>
    <alternativeName>
        <fullName evidence="6">Lipid droplet-associated serine hydrolase</fullName>
    </alternativeName>
</protein>
<dbReference type="WBParaSite" id="ACOC_0000722001-mRNA-1">
    <property type="protein sequence ID" value="ACOC_0000722001-mRNA-1"/>
    <property type="gene ID" value="ACOC_0000722001"/>
</dbReference>
<proteinExistence type="inferred from homology"/>
<dbReference type="SUPFAM" id="SSF53474">
    <property type="entry name" value="alpha/beta-Hydrolases"/>
    <property type="match status" value="1"/>
</dbReference>
<organism evidence="11">
    <name type="scientific">Angiostrongylus costaricensis</name>
    <name type="common">Nematode worm</name>
    <dbReference type="NCBI Taxonomy" id="334426"/>
    <lineage>
        <taxon>Eukaryota</taxon>
        <taxon>Metazoa</taxon>
        <taxon>Ecdysozoa</taxon>
        <taxon>Nematoda</taxon>
        <taxon>Chromadorea</taxon>
        <taxon>Rhabditida</taxon>
        <taxon>Rhabditina</taxon>
        <taxon>Rhabditomorpha</taxon>
        <taxon>Strongyloidea</taxon>
        <taxon>Metastrongylidae</taxon>
        <taxon>Angiostrongylus</taxon>
    </lineage>
</organism>
<comment type="subcellular location">
    <subcellularLocation>
        <location evidence="1">Lipid droplet</location>
    </subcellularLocation>
</comment>
<gene>
    <name evidence="9" type="ORF">ACOC_LOCUS7221</name>
</gene>
<evidence type="ECO:0000256" key="1">
    <source>
        <dbReference type="ARBA" id="ARBA00004502"/>
    </source>
</evidence>
<evidence type="ECO:0000256" key="2">
    <source>
        <dbReference type="ARBA" id="ARBA00008300"/>
    </source>
</evidence>
<accession>A0A0R3PPR6</accession>
<evidence type="ECO:0000256" key="5">
    <source>
        <dbReference type="ARBA" id="ARBA00022801"/>
    </source>
</evidence>
<comment type="catalytic activity">
    <reaction evidence="8">
        <text>a cholesterol ester + H2O = cholesterol + a fatty acid + H(+)</text>
        <dbReference type="Rhea" id="RHEA:36403"/>
        <dbReference type="ChEBI" id="CHEBI:15377"/>
        <dbReference type="ChEBI" id="CHEBI:15378"/>
        <dbReference type="ChEBI" id="CHEBI:16113"/>
        <dbReference type="ChEBI" id="CHEBI:17002"/>
        <dbReference type="ChEBI" id="CHEBI:28868"/>
        <dbReference type="EC" id="3.1.1.13"/>
    </reaction>
    <physiologicalReaction direction="left-to-right" evidence="8">
        <dbReference type="Rhea" id="RHEA:36404"/>
    </physiologicalReaction>
</comment>
<keyword evidence="10" id="KW-1185">Reference proteome</keyword>
<dbReference type="InterPro" id="IPR029058">
    <property type="entry name" value="AB_hydrolase_fold"/>
</dbReference>
<sequence>MLCEVSRCVDWVLVGGCWTRVSVMGTDPSRETLREIRNNIGNRVVILMIPGNPGNDGFYADFGQKLLRCLLLRDERVGCPKRHYLFYTVSHLNHVVLPDELRSSGKHSHCDRFKLDDQVQHKLHFVREHLPRAQKVYVLGHSIGAYMMLRLLPFIKDEFNLKKAIGLFPTVEKMAESPNGVRLKRALATLDTNDWLAKAVSFWLDCVPAKVKRWLVSWNLSGDSVSNDVIVSAAELLNMNVFRNIIHLSHDELNKLLLIHEIFWVTDFDSSLIVCKELLYFFYGRADGWCPEEFGYHMKERLPHGHVVLDEDGCEHAFVIRDGATIAEKLLQFII</sequence>
<dbReference type="EMBL" id="UYYA01004016">
    <property type="protein sequence ID" value="VDM58806.1"/>
    <property type="molecule type" value="Genomic_DNA"/>
</dbReference>
<dbReference type="Gene3D" id="3.40.50.1820">
    <property type="entry name" value="alpha/beta hydrolase"/>
    <property type="match status" value="1"/>
</dbReference>
<evidence type="ECO:0000256" key="3">
    <source>
        <dbReference type="ARBA" id="ARBA00019242"/>
    </source>
</evidence>
<dbReference type="GO" id="GO:0004771">
    <property type="term" value="F:sterol ester esterase activity"/>
    <property type="evidence" value="ECO:0007669"/>
    <property type="project" value="UniProtKB-EC"/>
</dbReference>
<dbReference type="InterPro" id="IPR019363">
    <property type="entry name" value="LDAH"/>
</dbReference>
<evidence type="ECO:0000256" key="7">
    <source>
        <dbReference type="ARBA" id="ARBA00039150"/>
    </source>
</evidence>
<evidence type="ECO:0000256" key="6">
    <source>
        <dbReference type="ARBA" id="ARBA00031924"/>
    </source>
</evidence>
<dbReference type="OrthoDB" id="448051at2759"/>
<keyword evidence="5" id="KW-0378">Hydrolase</keyword>
<evidence type="ECO:0000256" key="4">
    <source>
        <dbReference type="ARBA" id="ARBA00022677"/>
    </source>
</evidence>